<organism evidence="8 9">
    <name type="scientific">Gryllotalpicola reticulitermitis</name>
    <dbReference type="NCBI Taxonomy" id="1184153"/>
    <lineage>
        <taxon>Bacteria</taxon>
        <taxon>Bacillati</taxon>
        <taxon>Actinomycetota</taxon>
        <taxon>Actinomycetes</taxon>
        <taxon>Micrococcales</taxon>
        <taxon>Microbacteriaceae</taxon>
        <taxon>Gryllotalpicola</taxon>
    </lineage>
</organism>
<reference evidence="9" key="1">
    <citation type="journal article" date="2019" name="Int. J. Syst. Evol. Microbiol.">
        <title>The Global Catalogue of Microorganisms (GCM) 10K type strain sequencing project: providing services to taxonomists for standard genome sequencing and annotation.</title>
        <authorList>
            <consortium name="The Broad Institute Genomics Platform"/>
            <consortium name="The Broad Institute Genome Sequencing Center for Infectious Disease"/>
            <person name="Wu L."/>
            <person name="Ma J."/>
        </authorList>
    </citation>
    <scope>NUCLEOTIDE SEQUENCE [LARGE SCALE GENOMIC DNA]</scope>
    <source>
        <strain evidence="9">CGMCC 1.10363</strain>
    </source>
</reference>
<dbReference type="Proteomes" id="UP001595900">
    <property type="component" value="Unassembled WGS sequence"/>
</dbReference>
<comment type="subcellular location">
    <subcellularLocation>
        <location evidence="1">Cell membrane</location>
        <topology evidence="1">Multi-pass membrane protein</topology>
    </subcellularLocation>
</comment>
<keyword evidence="4 6" id="KW-1133">Transmembrane helix</keyword>
<dbReference type="RefSeq" id="WP_390229427.1">
    <property type="nucleotide sequence ID" value="NZ_JBHSCN010000005.1"/>
</dbReference>
<keyword evidence="5 6" id="KW-0472">Membrane</keyword>
<name>A0ABV8Q7F5_9MICO</name>
<evidence type="ECO:0000313" key="9">
    <source>
        <dbReference type="Proteomes" id="UP001595900"/>
    </source>
</evidence>
<evidence type="ECO:0000256" key="3">
    <source>
        <dbReference type="ARBA" id="ARBA00022692"/>
    </source>
</evidence>
<sequence>MFRLWLVIGFLATVFYVYSIVNVSLAQRLGMRGLPKAAWIAVVVIFPFIGAALWYSVGRGGLRSGRVIAPDDDPEFLATLGNNSKSDDNGADG</sequence>
<accession>A0ABV8Q7F5</accession>
<feature type="domain" description="Cardiolipin synthase N-terminal" evidence="7">
    <location>
        <begin position="14"/>
        <end position="59"/>
    </location>
</feature>
<evidence type="ECO:0000256" key="5">
    <source>
        <dbReference type="ARBA" id="ARBA00023136"/>
    </source>
</evidence>
<keyword evidence="2" id="KW-1003">Cell membrane</keyword>
<keyword evidence="9" id="KW-1185">Reference proteome</keyword>
<dbReference type="EMBL" id="JBHSCN010000005">
    <property type="protein sequence ID" value="MFC4244261.1"/>
    <property type="molecule type" value="Genomic_DNA"/>
</dbReference>
<dbReference type="InterPro" id="IPR027379">
    <property type="entry name" value="CLS_N"/>
</dbReference>
<evidence type="ECO:0000313" key="8">
    <source>
        <dbReference type="EMBL" id="MFC4244261.1"/>
    </source>
</evidence>
<evidence type="ECO:0000259" key="7">
    <source>
        <dbReference type="Pfam" id="PF13396"/>
    </source>
</evidence>
<keyword evidence="3 6" id="KW-0812">Transmembrane</keyword>
<evidence type="ECO:0000256" key="4">
    <source>
        <dbReference type="ARBA" id="ARBA00022989"/>
    </source>
</evidence>
<evidence type="ECO:0000256" key="2">
    <source>
        <dbReference type="ARBA" id="ARBA00022475"/>
    </source>
</evidence>
<evidence type="ECO:0000256" key="1">
    <source>
        <dbReference type="ARBA" id="ARBA00004651"/>
    </source>
</evidence>
<protein>
    <submittedName>
        <fullName evidence="8">PLD nuclease N-terminal domain-containing protein</fullName>
    </submittedName>
</protein>
<evidence type="ECO:0000256" key="6">
    <source>
        <dbReference type="SAM" id="Phobius"/>
    </source>
</evidence>
<proteinExistence type="predicted"/>
<dbReference type="Pfam" id="PF13396">
    <property type="entry name" value="PLDc_N"/>
    <property type="match status" value="1"/>
</dbReference>
<comment type="caution">
    <text evidence="8">The sequence shown here is derived from an EMBL/GenBank/DDBJ whole genome shotgun (WGS) entry which is preliminary data.</text>
</comment>
<feature type="transmembrane region" description="Helical" evidence="6">
    <location>
        <begin position="36"/>
        <end position="57"/>
    </location>
</feature>
<gene>
    <name evidence="8" type="ORF">ACFOYW_12830</name>
</gene>